<keyword evidence="5 6" id="KW-0663">Pyridoxal phosphate</keyword>
<feature type="domain" description="Aminotransferase class I/classII large" evidence="7">
    <location>
        <begin position="30"/>
        <end position="376"/>
    </location>
</feature>
<evidence type="ECO:0000256" key="4">
    <source>
        <dbReference type="ARBA" id="ARBA00022679"/>
    </source>
</evidence>
<evidence type="ECO:0000256" key="3">
    <source>
        <dbReference type="ARBA" id="ARBA00010008"/>
    </source>
</evidence>
<dbReference type="Gene3D" id="3.40.640.10">
    <property type="entry name" value="Type I PLP-dependent aspartate aminotransferase-like (Major domain)"/>
    <property type="match status" value="1"/>
</dbReference>
<dbReference type="OrthoDB" id="9807157at2"/>
<evidence type="ECO:0000256" key="2">
    <source>
        <dbReference type="ARBA" id="ARBA00005189"/>
    </source>
</evidence>
<keyword evidence="4" id="KW-0808">Transferase</keyword>
<evidence type="ECO:0000313" key="9">
    <source>
        <dbReference type="Proteomes" id="UP000233387"/>
    </source>
</evidence>
<evidence type="ECO:0000313" key="8">
    <source>
        <dbReference type="EMBL" id="PKQ67655.1"/>
    </source>
</evidence>
<dbReference type="InterPro" id="IPR015421">
    <property type="entry name" value="PyrdxlP-dep_Trfase_major"/>
</dbReference>
<dbReference type="PANTHER" id="PTHR13693:SF77">
    <property type="entry name" value="8-AMINO-7-OXONONANOATE SYNTHASE"/>
    <property type="match status" value="1"/>
</dbReference>
<evidence type="ECO:0000256" key="5">
    <source>
        <dbReference type="ARBA" id="ARBA00022898"/>
    </source>
</evidence>
<organism evidence="8 9">
    <name type="scientific">Raineya orbicola</name>
    <dbReference type="NCBI Taxonomy" id="2016530"/>
    <lineage>
        <taxon>Bacteria</taxon>
        <taxon>Pseudomonadati</taxon>
        <taxon>Bacteroidota</taxon>
        <taxon>Cytophagia</taxon>
        <taxon>Cytophagales</taxon>
        <taxon>Raineyaceae</taxon>
        <taxon>Raineya</taxon>
    </lineage>
</organism>
<dbReference type="InterPro" id="IPR001917">
    <property type="entry name" value="Aminotrans_II_pyridoxalP_BS"/>
</dbReference>
<comment type="pathway">
    <text evidence="2">Lipid metabolism.</text>
</comment>
<comment type="similarity">
    <text evidence="3">Belongs to the class-II pyridoxal-phosphate-dependent aminotransferase family. BioF subfamily.</text>
</comment>
<accession>A0A2N3IBK7</accession>
<dbReference type="GO" id="GO:0016740">
    <property type="term" value="F:transferase activity"/>
    <property type="evidence" value="ECO:0007669"/>
    <property type="project" value="UniProtKB-KW"/>
</dbReference>
<dbReference type="Proteomes" id="UP000233387">
    <property type="component" value="Unassembled WGS sequence"/>
</dbReference>
<keyword evidence="9" id="KW-1185">Reference proteome</keyword>
<dbReference type="GO" id="GO:0030170">
    <property type="term" value="F:pyridoxal phosphate binding"/>
    <property type="evidence" value="ECO:0007669"/>
    <property type="project" value="InterPro"/>
</dbReference>
<dbReference type="EMBL" id="NKXO01000031">
    <property type="protein sequence ID" value="PKQ67655.1"/>
    <property type="molecule type" value="Genomic_DNA"/>
</dbReference>
<dbReference type="GO" id="GO:0009102">
    <property type="term" value="P:biotin biosynthetic process"/>
    <property type="evidence" value="ECO:0007669"/>
    <property type="project" value="TreeGrafter"/>
</dbReference>
<dbReference type="RefSeq" id="WP_101359196.1">
    <property type="nucleotide sequence ID" value="NZ_NKXO01000031.1"/>
</dbReference>
<protein>
    <submittedName>
        <fullName evidence="8">7-keto-8-aminopelargonate synthetase</fullName>
    </submittedName>
</protein>
<proteinExistence type="inferred from homology"/>
<dbReference type="InterPro" id="IPR015422">
    <property type="entry name" value="PyrdxlP-dep_Trfase_small"/>
</dbReference>
<dbReference type="InterPro" id="IPR015424">
    <property type="entry name" value="PyrdxlP-dep_Trfase"/>
</dbReference>
<evidence type="ECO:0000256" key="1">
    <source>
        <dbReference type="ARBA" id="ARBA00001933"/>
    </source>
</evidence>
<dbReference type="Gene3D" id="3.90.1150.10">
    <property type="entry name" value="Aspartate Aminotransferase, domain 1"/>
    <property type="match status" value="1"/>
</dbReference>
<name>A0A2N3IBK7_9BACT</name>
<dbReference type="PROSITE" id="PS00599">
    <property type="entry name" value="AA_TRANSFER_CLASS_2"/>
    <property type="match status" value="1"/>
</dbReference>
<dbReference type="InterPro" id="IPR004839">
    <property type="entry name" value="Aminotransferase_I/II_large"/>
</dbReference>
<evidence type="ECO:0000259" key="7">
    <source>
        <dbReference type="Pfam" id="PF00155"/>
    </source>
</evidence>
<dbReference type="Pfam" id="PF00155">
    <property type="entry name" value="Aminotran_1_2"/>
    <property type="match status" value="1"/>
</dbReference>
<comment type="caution">
    <text evidence="8">The sequence shown here is derived from an EMBL/GenBank/DDBJ whole genome shotgun (WGS) entry which is preliminary data.</text>
</comment>
<dbReference type="PANTHER" id="PTHR13693">
    <property type="entry name" value="CLASS II AMINOTRANSFERASE/8-AMINO-7-OXONONANOATE SYNTHASE"/>
    <property type="match status" value="1"/>
</dbReference>
<sequence length="383" mass="43498">MNQLLETLHEKLQKRKQEGNFRALKPQSSLVDFSSNDYLGLARNEILQINIEKELQKLPQPHLGATGSRLLSGTHPYVLELETFLAKIFQAEACLIFNSGYQLNTAILATIPQKNDVILCDELIHASLREGKNLSLAQSYYFRHSDLEDLEKKLQKFQEKPHSHIFVVVESVYSMDGDIAPLPEIINLCKQYGAYLIVDEAHSTGIYGKQGEGYCISQNLHQDIFARIYTFGKAIGGHGACITGSKILIEYLINFARAFIYTTALPLHSYIHIRKAFEHIAENIYLQENLYQKITLFKTALQNLSHIQLKESFTPIQILKIGGNERTKLFAQKLQEKGFDVRPVLSPTVKAGEEIIRICLHAFNTEQEIAELCRNILILAKEI</sequence>
<reference evidence="8 9" key="1">
    <citation type="submission" date="2017-06" db="EMBL/GenBank/DDBJ databases">
        <title>Raineya orbicola gen. nov., sp. nov. a slightly thermophilic bacterium of the phylum Bacteroidetes and the description of Raineyaceae fam. nov.</title>
        <authorList>
            <person name="Albuquerque L."/>
            <person name="Polonia A.R.M."/>
            <person name="Barroso C."/>
            <person name="Froufe H.J.C."/>
            <person name="Lage O."/>
            <person name="Lobo-Da-Cunha A."/>
            <person name="Egas C."/>
            <person name="Da Costa M.S."/>
        </authorList>
    </citation>
    <scope>NUCLEOTIDE SEQUENCE [LARGE SCALE GENOMIC DNA]</scope>
    <source>
        <strain evidence="8 9">SPSPC-11</strain>
    </source>
</reference>
<dbReference type="SUPFAM" id="SSF53383">
    <property type="entry name" value="PLP-dependent transferases"/>
    <property type="match status" value="1"/>
</dbReference>
<comment type="cofactor">
    <cofactor evidence="1 6">
        <name>pyridoxal 5'-phosphate</name>
        <dbReference type="ChEBI" id="CHEBI:597326"/>
    </cofactor>
</comment>
<dbReference type="InterPro" id="IPR050087">
    <property type="entry name" value="AON_synthase_class-II"/>
</dbReference>
<evidence type="ECO:0000256" key="6">
    <source>
        <dbReference type="RuleBase" id="RU003693"/>
    </source>
</evidence>
<gene>
    <name evidence="8" type="ORF">Rain11_1930</name>
</gene>
<dbReference type="AlphaFoldDB" id="A0A2N3IBK7"/>